<accession>A0A2V1IP86</accession>
<dbReference type="AlphaFoldDB" id="A0A2V1IP86"/>
<keyword evidence="3" id="KW-1185">Reference proteome</keyword>
<protein>
    <submittedName>
        <fullName evidence="2">Uncharacterized protein</fullName>
    </submittedName>
</protein>
<reference evidence="3" key="1">
    <citation type="submission" date="2018-02" db="EMBL/GenBank/DDBJ databases">
        <authorList>
            <person name="Clavel T."/>
            <person name="Strowig T."/>
        </authorList>
    </citation>
    <scope>NUCLEOTIDE SEQUENCE [LARGE SCALE GENOMIC DNA]</scope>
    <source>
        <strain evidence="3">DSM 103720</strain>
    </source>
</reference>
<keyword evidence="1" id="KW-0732">Signal</keyword>
<dbReference type="RefSeq" id="WP_107031090.1">
    <property type="nucleotide sequence ID" value="NZ_PUEC01000002.1"/>
</dbReference>
<evidence type="ECO:0000313" key="2">
    <source>
        <dbReference type="EMBL" id="PWB04166.1"/>
    </source>
</evidence>
<name>A0A2V1IP86_9BACT</name>
<feature type="chain" id="PRO_5015890717" evidence="1">
    <location>
        <begin position="20"/>
        <end position="395"/>
    </location>
</feature>
<feature type="signal peptide" evidence="1">
    <location>
        <begin position="1"/>
        <end position="19"/>
    </location>
</feature>
<dbReference type="GeneID" id="82524925"/>
<proteinExistence type="predicted"/>
<evidence type="ECO:0000313" key="3">
    <source>
        <dbReference type="Proteomes" id="UP000244905"/>
    </source>
</evidence>
<dbReference type="EMBL" id="PUEC01000002">
    <property type="protein sequence ID" value="PWB04166.1"/>
    <property type="molecule type" value="Genomic_DNA"/>
</dbReference>
<sequence>MIKHLLASAALVAALSASAAEVTLWEGSCNLGTSWSESFSIPQSELTVLGNESAVLTFHYTLDPKCTYWQYKPCSDVSGWTPLDVATELGNDYQCISVEAGSSKTDCPLGAKDIAAIKADGLRVQGYGMTVTKVTCETDKTVDENLLWEGECTLSWSSQGAIIPASKLKAGDLLKYTFSTAGSGSQVIVKGADWNDLLGSAKIAQKDIATGSAIVGVTQEMLDNCGANINVQGEGGCVLTKVERAGSFDPAGVVAYGERFCGTNVFTVLPKSATQLAVTFTAAVDYAQLMNSSWTDLAATSSSKTNADGTVTYTFGLTADMISAINAKKELIINSNGKLISVNLPSGDDSGIADIVADENVPVEYFNLQGIRVENPENGLYIRRQGNKVSKVIIR</sequence>
<comment type="caution">
    <text evidence="2">The sequence shown here is derived from an EMBL/GenBank/DDBJ whole genome shotgun (WGS) entry which is preliminary data.</text>
</comment>
<organism evidence="2 3">
    <name type="scientific">Duncaniella muris</name>
    <dbReference type="NCBI Taxonomy" id="2094150"/>
    <lineage>
        <taxon>Bacteria</taxon>
        <taxon>Pseudomonadati</taxon>
        <taxon>Bacteroidota</taxon>
        <taxon>Bacteroidia</taxon>
        <taxon>Bacteroidales</taxon>
        <taxon>Muribaculaceae</taxon>
        <taxon>Duncaniella</taxon>
    </lineage>
</organism>
<gene>
    <name evidence="2" type="ORF">C5O23_00995</name>
</gene>
<dbReference type="Proteomes" id="UP000244905">
    <property type="component" value="Unassembled WGS sequence"/>
</dbReference>
<evidence type="ECO:0000256" key="1">
    <source>
        <dbReference type="SAM" id="SignalP"/>
    </source>
</evidence>